<dbReference type="GO" id="GO:0008757">
    <property type="term" value="F:S-adenosylmethionine-dependent methyltransferase activity"/>
    <property type="evidence" value="ECO:0007669"/>
    <property type="project" value="UniProtKB-UniRule"/>
</dbReference>
<dbReference type="SUPFAM" id="SSF53335">
    <property type="entry name" value="S-adenosyl-L-methionine-dependent methyltransferases"/>
    <property type="match status" value="1"/>
</dbReference>
<feature type="binding site" evidence="4">
    <location>
        <position position="96"/>
    </location>
    <ligand>
        <name>S-adenosyl-L-methionine</name>
        <dbReference type="ChEBI" id="CHEBI:59789"/>
    </ligand>
</feature>
<gene>
    <name evidence="6" type="ORF">CIL05_10705</name>
</gene>
<reference evidence="6 7" key="1">
    <citation type="submission" date="2017-08" db="EMBL/GenBank/DDBJ databases">
        <title>Virgibacillus indicus sp. nov. and Virgibacillus profoundi sp. nov, two moderately halophilic bacteria isolated from marine sediment by using the Microfluidic Streak Plate.</title>
        <authorList>
            <person name="Xu B."/>
            <person name="Hu B."/>
            <person name="Wang J."/>
            <person name="Zhu Y."/>
            <person name="Huang L."/>
            <person name="Du W."/>
            <person name="Huang Y."/>
        </authorList>
    </citation>
    <scope>NUCLEOTIDE SEQUENCE [LARGE SCALE GENOMIC DNA]</scope>
    <source>
        <strain evidence="6 7">IO3-P3-H5</strain>
    </source>
</reference>
<dbReference type="Proteomes" id="UP000218887">
    <property type="component" value="Unassembled WGS sequence"/>
</dbReference>
<evidence type="ECO:0000313" key="7">
    <source>
        <dbReference type="Proteomes" id="UP000218887"/>
    </source>
</evidence>
<dbReference type="RefSeq" id="WP_095655525.1">
    <property type="nucleotide sequence ID" value="NZ_NPOA01000006.1"/>
</dbReference>
<dbReference type="Gene3D" id="3.40.50.150">
    <property type="entry name" value="Vaccinia Virus protein VP39"/>
    <property type="match status" value="1"/>
</dbReference>
<evidence type="ECO:0000313" key="6">
    <source>
        <dbReference type="EMBL" id="PAV29824.1"/>
    </source>
</evidence>
<evidence type="ECO:0000256" key="2">
    <source>
        <dbReference type="ARBA" id="ARBA00022679"/>
    </source>
</evidence>
<protein>
    <recommendedName>
        <fullName evidence="4">Uncharacterized methyltransferase CIL05_10705</fullName>
        <ecNumber evidence="4">2.1.1.-</ecNumber>
    </recommendedName>
</protein>
<dbReference type="GO" id="GO:0032259">
    <property type="term" value="P:methylation"/>
    <property type="evidence" value="ECO:0007669"/>
    <property type="project" value="UniProtKB-KW"/>
</dbReference>
<accession>A0A2A2IEZ5</accession>
<keyword evidence="1 4" id="KW-0489">Methyltransferase</keyword>
<feature type="domain" description="Methyltransferase" evidence="5">
    <location>
        <begin position="49"/>
        <end position="138"/>
    </location>
</feature>
<comment type="caution">
    <text evidence="6">The sequence shown here is derived from an EMBL/GenBank/DDBJ whole genome shotgun (WGS) entry which is preliminary data.</text>
</comment>
<organism evidence="6 7">
    <name type="scientific">Virgibacillus profundi</name>
    <dbReference type="NCBI Taxonomy" id="2024555"/>
    <lineage>
        <taxon>Bacteria</taxon>
        <taxon>Bacillati</taxon>
        <taxon>Bacillota</taxon>
        <taxon>Bacilli</taxon>
        <taxon>Bacillales</taxon>
        <taxon>Bacillaceae</taxon>
        <taxon>Virgibacillus</taxon>
    </lineage>
</organism>
<comment type="similarity">
    <text evidence="4">Belongs to the methyltransferase superfamily. YrrT family.</text>
</comment>
<keyword evidence="7" id="KW-1185">Reference proteome</keyword>
<dbReference type="CDD" id="cd02440">
    <property type="entry name" value="AdoMet_MTases"/>
    <property type="match status" value="1"/>
</dbReference>
<sequence>MGREFLDLFEEWAGTYDDTVTGIDPQYRAVFANYNKILDEVVKNSEGTVLEFGVGTGNLTEKIMDAGHEVIGIEPSQAMLDIASEKYPELTLLEGDFITFPEVDAVETIVSTYAFHHLTDSEKEIAVAQFADILPPNGKIVFGDTMFQSEDIKQKMINEASEKEYTDLAEDLQREYYTTLEVMQNIFKNNNFNVTFKQMNEFVWLVVAEKTSEER</sequence>
<keyword evidence="2 4" id="KW-0808">Transferase</keyword>
<dbReference type="EMBL" id="NPOA01000006">
    <property type="protein sequence ID" value="PAV29824.1"/>
    <property type="molecule type" value="Genomic_DNA"/>
</dbReference>
<evidence type="ECO:0000256" key="3">
    <source>
        <dbReference type="ARBA" id="ARBA00022691"/>
    </source>
</evidence>
<keyword evidence="3 4" id="KW-0949">S-adenosyl-L-methionine</keyword>
<dbReference type="EC" id="2.1.1.-" evidence="4"/>
<dbReference type="PANTHER" id="PTHR43861">
    <property type="entry name" value="TRANS-ACONITATE 2-METHYLTRANSFERASE-RELATED"/>
    <property type="match status" value="1"/>
</dbReference>
<dbReference type="InterPro" id="IPR041698">
    <property type="entry name" value="Methyltransf_25"/>
</dbReference>
<dbReference type="HAMAP" id="MF_02100">
    <property type="entry name" value="Methyltr_YrrT"/>
    <property type="match status" value="1"/>
</dbReference>
<evidence type="ECO:0000256" key="1">
    <source>
        <dbReference type="ARBA" id="ARBA00022603"/>
    </source>
</evidence>
<feature type="binding site" evidence="4">
    <location>
        <position position="74"/>
    </location>
    <ligand>
        <name>S-adenosyl-L-methionine</name>
        <dbReference type="ChEBI" id="CHEBI:59789"/>
    </ligand>
</feature>
<dbReference type="AlphaFoldDB" id="A0A2A2IEZ5"/>
<feature type="binding site" evidence="4">
    <location>
        <position position="53"/>
    </location>
    <ligand>
        <name>S-adenosyl-L-methionine</name>
        <dbReference type="ChEBI" id="CHEBI:59789"/>
    </ligand>
</feature>
<proteinExistence type="inferred from homology"/>
<evidence type="ECO:0000256" key="4">
    <source>
        <dbReference type="HAMAP-Rule" id="MF_02100"/>
    </source>
</evidence>
<dbReference type="Pfam" id="PF13649">
    <property type="entry name" value="Methyltransf_25"/>
    <property type="match status" value="1"/>
</dbReference>
<dbReference type="OrthoDB" id="465705at2"/>
<dbReference type="InterPro" id="IPR023553">
    <property type="entry name" value="Uncharacterised_MeTfrase_YrrT"/>
</dbReference>
<comment type="function">
    <text evidence="4">Could be a S-adenosyl-L-methionine-dependent methyltransferase.</text>
</comment>
<dbReference type="InterPro" id="IPR029063">
    <property type="entry name" value="SAM-dependent_MTases_sf"/>
</dbReference>
<evidence type="ECO:0000259" key="5">
    <source>
        <dbReference type="Pfam" id="PF13649"/>
    </source>
</evidence>
<name>A0A2A2IEZ5_9BACI</name>